<evidence type="ECO:0000256" key="2">
    <source>
        <dbReference type="SAM" id="Phobius"/>
    </source>
</evidence>
<proteinExistence type="predicted"/>
<feature type="transmembrane region" description="Helical" evidence="2">
    <location>
        <begin position="130"/>
        <end position="152"/>
    </location>
</feature>
<dbReference type="Proteomes" id="UP000193240">
    <property type="component" value="Unassembled WGS sequence"/>
</dbReference>
<dbReference type="InParanoid" id="A0A1Y2M9D3"/>
<keyword evidence="4" id="KW-1185">Reference proteome</keyword>
<feature type="transmembrane region" description="Helical" evidence="2">
    <location>
        <begin position="65"/>
        <end position="87"/>
    </location>
</feature>
<sequence length="229" mass="24761">MEGDALGRIASLENGISRMRPPSTRSSPPHTSPAIDDKASSLPPSLPYTYHPLLHPRLPPTTQTLLLGALDILMLLALAGYSILYFFSLKTALRFCGSELLSDAELPYGPRNVTLSQRDLCYGLNVDVHVAGGFAVFMTFVLGLWHLAALVMRVCERVVFGRGGVVGEVPTDQGEYAGVGDEKQTASSAAVSPLPRTTNVRRRAINTDESGRSNPEGRWAETLLECLLP</sequence>
<keyword evidence="2" id="KW-1133">Transmembrane helix</keyword>
<organism evidence="3 4">
    <name type="scientific">Epicoccum nigrum</name>
    <name type="common">Soil fungus</name>
    <name type="synonym">Epicoccum purpurascens</name>
    <dbReference type="NCBI Taxonomy" id="105696"/>
    <lineage>
        <taxon>Eukaryota</taxon>
        <taxon>Fungi</taxon>
        <taxon>Dikarya</taxon>
        <taxon>Ascomycota</taxon>
        <taxon>Pezizomycotina</taxon>
        <taxon>Dothideomycetes</taxon>
        <taxon>Pleosporomycetidae</taxon>
        <taxon>Pleosporales</taxon>
        <taxon>Pleosporineae</taxon>
        <taxon>Didymellaceae</taxon>
        <taxon>Epicoccum</taxon>
    </lineage>
</organism>
<dbReference type="EMBL" id="KZ107839">
    <property type="protein sequence ID" value="OSS52611.1"/>
    <property type="molecule type" value="Genomic_DNA"/>
</dbReference>
<dbReference type="AlphaFoldDB" id="A0A1Y2M9D3"/>
<evidence type="ECO:0000256" key="1">
    <source>
        <dbReference type="SAM" id="MobiDB-lite"/>
    </source>
</evidence>
<keyword evidence="2" id="KW-0472">Membrane</keyword>
<protein>
    <submittedName>
        <fullName evidence="3">Uncharacterized protein</fullName>
    </submittedName>
</protein>
<reference evidence="3 4" key="1">
    <citation type="journal article" date="2017" name="Genome Announc.">
        <title>Genome sequence of the saprophytic ascomycete Epicoccum nigrum ICMP 19927 strain isolated from New Zealand.</title>
        <authorList>
            <person name="Fokin M."/>
            <person name="Fleetwood D."/>
            <person name="Weir B.S."/>
            <person name="Villas-Boas S.G."/>
        </authorList>
    </citation>
    <scope>NUCLEOTIDE SEQUENCE [LARGE SCALE GENOMIC DNA]</scope>
    <source>
        <strain evidence="3 4">ICMP 19927</strain>
    </source>
</reference>
<accession>A0A1Y2M9D3</accession>
<gene>
    <name evidence="3" type="ORF">B5807_02481</name>
</gene>
<feature type="compositionally biased region" description="Low complexity" evidence="1">
    <location>
        <begin position="17"/>
        <end position="33"/>
    </location>
</feature>
<evidence type="ECO:0000313" key="4">
    <source>
        <dbReference type="Proteomes" id="UP000193240"/>
    </source>
</evidence>
<feature type="region of interest" description="Disordered" evidence="1">
    <location>
        <begin position="16"/>
        <end position="38"/>
    </location>
</feature>
<evidence type="ECO:0000313" key="3">
    <source>
        <dbReference type="EMBL" id="OSS52611.1"/>
    </source>
</evidence>
<name>A0A1Y2M9D3_EPING</name>
<keyword evidence="2" id="KW-0812">Transmembrane</keyword>